<proteinExistence type="predicted"/>
<evidence type="ECO:0000313" key="2">
    <source>
        <dbReference type="Proteomes" id="UP001060085"/>
    </source>
</evidence>
<sequence>MELDQPISDNINIFSTTKSLETETTTKLRYSNVPPTAITTRQDILLTHGCVLSLQLTKECFLTQHESFKHLRVIRKIISSLETGEYHLRQVGLTIKESQQVAPYTD</sequence>
<protein>
    <submittedName>
        <fullName evidence="1">Uncharacterized protein</fullName>
    </submittedName>
</protein>
<keyword evidence="2" id="KW-1185">Reference proteome</keyword>
<evidence type="ECO:0000313" key="1">
    <source>
        <dbReference type="EMBL" id="KAI5681389.1"/>
    </source>
</evidence>
<gene>
    <name evidence="1" type="ORF">M9H77_02616</name>
</gene>
<accession>A0ACC0C9B4</accession>
<reference evidence="2" key="1">
    <citation type="journal article" date="2023" name="Nat. Plants">
        <title>Single-cell RNA sequencing provides a high-resolution roadmap for understanding the multicellular compartmentation of specialized metabolism.</title>
        <authorList>
            <person name="Sun S."/>
            <person name="Shen X."/>
            <person name="Li Y."/>
            <person name="Li Y."/>
            <person name="Wang S."/>
            <person name="Li R."/>
            <person name="Zhang H."/>
            <person name="Shen G."/>
            <person name="Guo B."/>
            <person name="Wei J."/>
            <person name="Xu J."/>
            <person name="St-Pierre B."/>
            <person name="Chen S."/>
            <person name="Sun C."/>
        </authorList>
    </citation>
    <scope>NUCLEOTIDE SEQUENCE [LARGE SCALE GENOMIC DNA]</scope>
</reference>
<dbReference type="EMBL" id="CM044701">
    <property type="protein sequence ID" value="KAI5681389.1"/>
    <property type="molecule type" value="Genomic_DNA"/>
</dbReference>
<dbReference type="Proteomes" id="UP001060085">
    <property type="component" value="Linkage Group LG01"/>
</dbReference>
<comment type="caution">
    <text evidence="1">The sequence shown here is derived from an EMBL/GenBank/DDBJ whole genome shotgun (WGS) entry which is preliminary data.</text>
</comment>
<organism evidence="1 2">
    <name type="scientific">Catharanthus roseus</name>
    <name type="common">Madagascar periwinkle</name>
    <name type="synonym">Vinca rosea</name>
    <dbReference type="NCBI Taxonomy" id="4058"/>
    <lineage>
        <taxon>Eukaryota</taxon>
        <taxon>Viridiplantae</taxon>
        <taxon>Streptophyta</taxon>
        <taxon>Embryophyta</taxon>
        <taxon>Tracheophyta</taxon>
        <taxon>Spermatophyta</taxon>
        <taxon>Magnoliopsida</taxon>
        <taxon>eudicotyledons</taxon>
        <taxon>Gunneridae</taxon>
        <taxon>Pentapetalae</taxon>
        <taxon>asterids</taxon>
        <taxon>lamiids</taxon>
        <taxon>Gentianales</taxon>
        <taxon>Apocynaceae</taxon>
        <taxon>Rauvolfioideae</taxon>
        <taxon>Vinceae</taxon>
        <taxon>Catharanthinae</taxon>
        <taxon>Catharanthus</taxon>
    </lineage>
</organism>
<name>A0ACC0C9B4_CATRO</name>